<keyword evidence="2" id="KW-1185">Reference proteome</keyword>
<name>A0A327VQA2_9BACT</name>
<gene>
    <name evidence="1" type="ORF">CLV59_108145</name>
</gene>
<dbReference type="OrthoDB" id="1417318at2"/>
<dbReference type="Proteomes" id="UP000249819">
    <property type="component" value="Unassembled WGS sequence"/>
</dbReference>
<evidence type="ECO:0000313" key="2">
    <source>
        <dbReference type="Proteomes" id="UP000249819"/>
    </source>
</evidence>
<comment type="caution">
    <text evidence="1">The sequence shown here is derived from an EMBL/GenBank/DDBJ whole genome shotgun (WGS) entry which is preliminary data.</text>
</comment>
<sequence>MLSIPIPTFIINLKHRSDRRTAVTKAFQNRNEFAVQIVEAKEHKIGAVGLWESIQHILEHLVTDKDDFILICEDDHQFTTAYTADILQNSIKLAKEKEADILLGGVSWCNAAVPVTDHLFWVNKFSGLQFAIIFRKFFDVLRSLSFQEQDAADYKIAAITEKKFVIYPFISIQKGYDYSDVTAKNNQVGRVEELFASSLASLEAILKVKQYYGQQSDHEIPTDTEFETITLPTYVINLPERVERLAHIKQQFEGRMEFDLNIIEACKQEVGALGLWMSIRKIVAMAKEREEDVIVISEDDHEFTADYSRDVFLKNVLQSFYQNADYISGGTGGASLGIMIDEGRFWASRLLSTQFIVIYSKFFDAILEEPFDETVLADIKLSEMTSNKMVLYPFISVQKDFGYSDITAVHNEHKGIVQNLFAAASQQLGMIKRIQQTQLL</sequence>
<evidence type="ECO:0000313" key="1">
    <source>
        <dbReference type="EMBL" id="RAJ76626.1"/>
    </source>
</evidence>
<accession>A0A327VQA2</accession>
<protein>
    <recommendedName>
        <fullName evidence="3">Glycosyl transferase family 25</fullName>
    </recommendedName>
</protein>
<reference evidence="1 2" key="1">
    <citation type="submission" date="2018-06" db="EMBL/GenBank/DDBJ databases">
        <title>Genomic Encyclopedia of Archaeal and Bacterial Type Strains, Phase II (KMG-II): from individual species to whole genera.</title>
        <authorList>
            <person name="Goeker M."/>
        </authorList>
    </citation>
    <scope>NUCLEOTIDE SEQUENCE [LARGE SCALE GENOMIC DNA]</scope>
    <source>
        <strain evidence="1 2">DSM 29821</strain>
    </source>
</reference>
<dbReference type="AlphaFoldDB" id="A0A327VQA2"/>
<evidence type="ECO:0008006" key="3">
    <source>
        <dbReference type="Google" id="ProtNLM"/>
    </source>
</evidence>
<organism evidence="1 2">
    <name type="scientific">Chitinophaga dinghuensis</name>
    <dbReference type="NCBI Taxonomy" id="1539050"/>
    <lineage>
        <taxon>Bacteria</taxon>
        <taxon>Pseudomonadati</taxon>
        <taxon>Bacteroidota</taxon>
        <taxon>Chitinophagia</taxon>
        <taxon>Chitinophagales</taxon>
        <taxon>Chitinophagaceae</taxon>
        <taxon>Chitinophaga</taxon>
    </lineage>
</organism>
<proteinExistence type="predicted"/>
<dbReference type="EMBL" id="QLMA01000008">
    <property type="protein sequence ID" value="RAJ76626.1"/>
    <property type="molecule type" value="Genomic_DNA"/>
</dbReference>
<dbReference type="RefSeq" id="WP_111594348.1">
    <property type="nucleotide sequence ID" value="NZ_QLMA01000008.1"/>
</dbReference>